<sequence length="219" mass="23114">MWRAAFLGVCAADLVALLVGAEGAHIVLKPLLMPLLAAYVIACRGPRLLCAALLLGWCGDVLLLFDQDTVFLAGMGAFAVGHVCYLVLFKRHGTARARSALLGAAYGVALVVTVASLWPDLPADMRGPVAAYSVLLTCMAFASSRLGTAAGIGGALFLLSDSLIAMGVADWPALPRPDFWVMGTYVAAQYLLARGVLGERAVPSQAYRERRAATRRTAH</sequence>
<dbReference type="InterPro" id="IPR012506">
    <property type="entry name" value="TMEM86B-like"/>
</dbReference>
<dbReference type="PANTHER" id="PTHR31885:SF6">
    <property type="entry name" value="GH04784P"/>
    <property type="match status" value="1"/>
</dbReference>
<evidence type="ECO:0000256" key="4">
    <source>
        <dbReference type="ARBA" id="ARBA00022989"/>
    </source>
</evidence>
<organism evidence="7 8">
    <name type="scientific">Streptomyces endophyticus</name>
    <dbReference type="NCBI Taxonomy" id="714166"/>
    <lineage>
        <taxon>Bacteria</taxon>
        <taxon>Bacillati</taxon>
        <taxon>Actinomycetota</taxon>
        <taxon>Actinomycetes</taxon>
        <taxon>Kitasatosporales</taxon>
        <taxon>Streptomycetaceae</taxon>
        <taxon>Streptomyces</taxon>
    </lineage>
</organism>
<evidence type="ECO:0000313" key="8">
    <source>
        <dbReference type="Proteomes" id="UP001354931"/>
    </source>
</evidence>
<evidence type="ECO:0000256" key="6">
    <source>
        <dbReference type="SAM" id="Phobius"/>
    </source>
</evidence>
<evidence type="ECO:0000256" key="1">
    <source>
        <dbReference type="ARBA" id="ARBA00004141"/>
    </source>
</evidence>
<feature type="transmembrane region" description="Helical" evidence="6">
    <location>
        <begin position="100"/>
        <end position="118"/>
    </location>
</feature>
<feature type="transmembrane region" description="Helical" evidence="6">
    <location>
        <begin position="70"/>
        <end position="88"/>
    </location>
</feature>
<dbReference type="PANTHER" id="PTHR31885">
    <property type="entry name" value="GH04784P"/>
    <property type="match status" value="1"/>
</dbReference>
<evidence type="ECO:0000313" key="7">
    <source>
        <dbReference type="EMBL" id="MEB8338949.1"/>
    </source>
</evidence>
<reference evidence="7 8" key="1">
    <citation type="submission" date="2022-10" db="EMBL/GenBank/DDBJ databases">
        <authorList>
            <person name="Xie J."/>
            <person name="Shen N."/>
        </authorList>
    </citation>
    <scope>NUCLEOTIDE SEQUENCE [LARGE SCALE GENOMIC DNA]</scope>
    <source>
        <strain evidence="7 8">YIM65594</strain>
    </source>
</reference>
<keyword evidence="3 6" id="KW-0812">Transmembrane</keyword>
<keyword evidence="8" id="KW-1185">Reference proteome</keyword>
<dbReference type="RefSeq" id="WP_326016909.1">
    <property type="nucleotide sequence ID" value="NZ_JAOZYC010000107.1"/>
</dbReference>
<comment type="subcellular location">
    <subcellularLocation>
        <location evidence="1">Membrane</location>
        <topology evidence="1">Multi-pass membrane protein</topology>
    </subcellularLocation>
</comment>
<gene>
    <name evidence="7" type="ORF">OKJ99_15760</name>
</gene>
<dbReference type="EMBL" id="JAOZYC010000107">
    <property type="protein sequence ID" value="MEB8338949.1"/>
    <property type="molecule type" value="Genomic_DNA"/>
</dbReference>
<dbReference type="Pfam" id="PF07947">
    <property type="entry name" value="YhhN"/>
    <property type="match status" value="1"/>
</dbReference>
<keyword evidence="5 6" id="KW-0472">Membrane</keyword>
<accession>A0ABU6F4M3</accession>
<feature type="transmembrane region" description="Helical" evidence="6">
    <location>
        <begin position="130"/>
        <end position="159"/>
    </location>
</feature>
<name>A0ABU6F4M3_9ACTN</name>
<comment type="caution">
    <text evidence="7">The sequence shown here is derived from an EMBL/GenBank/DDBJ whole genome shotgun (WGS) entry which is preliminary data.</text>
</comment>
<evidence type="ECO:0000256" key="5">
    <source>
        <dbReference type="ARBA" id="ARBA00023136"/>
    </source>
</evidence>
<evidence type="ECO:0000256" key="3">
    <source>
        <dbReference type="ARBA" id="ARBA00022692"/>
    </source>
</evidence>
<keyword evidence="4 6" id="KW-1133">Transmembrane helix</keyword>
<comment type="similarity">
    <text evidence="2">Belongs to the TMEM86 family.</text>
</comment>
<evidence type="ECO:0000256" key="2">
    <source>
        <dbReference type="ARBA" id="ARBA00007375"/>
    </source>
</evidence>
<protein>
    <submittedName>
        <fullName evidence="7">Lysoplasmalogenase</fullName>
    </submittedName>
</protein>
<dbReference type="Proteomes" id="UP001354931">
    <property type="component" value="Unassembled WGS sequence"/>
</dbReference>
<proteinExistence type="inferred from homology"/>